<comment type="caution">
    <text evidence="1">The sequence shown here is derived from an EMBL/GenBank/DDBJ whole genome shotgun (WGS) entry which is preliminary data.</text>
</comment>
<protein>
    <submittedName>
        <fullName evidence="1">Uncharacterized protein</fullName>
    </submittedName>
</protein>
<organism evidence="1 2">
    <name type="scientific">Rhynchophorus ferrugineus</name>
    <name type="common">Red palm weevil</name>
    <name type="synonym">Curculio ferrugineus</name>
    <dbReference type="NCBI Taxonomy" id="354439"/>
    <lineage>
        <taxon>Eukaryota</taxon>
        <taxon>Metazoa</taxon>
        <taxon>Ecdysozoa</taxon>
        <taxon>Arthropoda</taxon>
        <taxon>Hexapoda</taxon>
        <taxon>Insecta</taxon>
        <taxon>Pterygota</taxon>
        <taxon>Neoptera</taxon>
        <taxon>Endopterygota</taxon>
        <taxon>Coleoptera</taxon>
        <taxon>Polyphaga</taxon>
        <taxon>Cucujiformia</taxon>
        <taxon>Curculionidae</taxon>
        <taxon>Dryophthorinae</taxon>
        <taxon>Rhynchophorus</taxon>
    </lineage>
</organism>
<dbReference type="AlphaFoldDB" id="A0A834MB84"/>
<dbReference type="Proteomes" id="UP000625711">
    <property type="component" value="Unassembled WGS sequence"/>
</dbReference>
<keyword evidence="2" id="KW-1185">Reference proteome</keyword>
<proteinExistence type="predicted"/>
<dbReference type="EMBL" id="JAACXV010000397">
    <property type="protein sequence ID" value="KAF7278531.1"/>
    <property type="molecule type" value="Genomic_DNA"/>
</dbReference>
<evidence type="ECO:0000313" key="1">
    <source>
        <dbReference type="EMBL" id="KAF7278531.1"/>
    </source>
</evidence>
<sequence>MRRQPSELCQQPGYARNWISLMLANEGLRQEHMARILGIHQLTVSCMVIDLRKQGTRDGSIAKQRHKTEKNYVFTTNYTTECKLLRVKRNKSEIQSLLDMIYIIK</sequence>
<reference evidence="1" key="1">
    <citation type="submission" date="2020-08" db="EMBL/GenBank/DDBJ databases">
        <title>Genome sequencing and assembly of the red palm weevil Rhynchophorus ferrugineus.</title>
        <authorList>
            <person name="Dias G.B."/>
            <person name="Bergman C.M."/>
            <person name="Manee M."/>
        </authorList>
    </citation>
    <scope>NUCLEOTIDE SEQUENCE</scope>
    <source>
        <strain evidence="1">AA-2017</strain>
        <tissue evidence="1">Whole larva</tissue>
    </source>
</reference>
<name>A0A834MB84_RHYFE</name>
<gene>
    <name evidence="1" type="ORF">GWI33_008235</name>
</gene>
<accession>A0A834MB84</accession>
<evidence type="ECO:0000313" key="2">
    <source>
        <dbReference type="Proteomes" id="UP000625711"/>
    </source>
</evidence>